<dbReference type="PANTHER" id="PTHR44936:SF10">
    <property type="entry name" value="SENSOR PROTEIN RSTB"/>
    <property type="match status" value="1"/>
</dbReference>
<dbReference type="Pfam" id="PF02518">
    <property type="entry name" value="HATPase_c"/>
    <property type="match status" value="1"/>
</dbReference>
<keyword evidence="10" id="KW-1133">Transmembrane helix</keyword>
<dbReference type="Pfam" id="PF00512">
    <property type="entry name" value="HisKA"/>
    <property type="match status" value="1"/>
</dbReference>
<evidence type="ECO:0000256" key="2">
    <source>
        <dbReference type="ARBA" id="ARBA00004651"/>
    </source>
</evidence>
<accession>A0A7U8C0Y8</accession>
<name>A0A7U8C0Y8_NEPCE</name>
<evidence type="ECO:0000259" key="11">
    <source>
        <dbReference type="PROSITE" id="PS50109"/>
    </source>
</evidence>
<keyword evidence="7" id="KW-0547">Nucleotide-binding</keyword>
<dbReference type="GO" id="GO:0000155">
    <property type="term" value="F:phosphorelay sensor kinase activity"/>
    <property type="evidence" value="ECO:0007669"/>
    <property type="project" value="InterPro"/>
</dbReference>
<dbReference type="FunFam" id="3.30.565.10:FF:000006">
    <property type="entry name" value="Sensor histidine kinase WalK"/>
    <property type="match status" value="1"/>
</dbReference>
<dbReference type="InterPro" id="IPR003660">
    <property type="entry name" value="HAMP_dom"/>
</dbReference>
<dbReference type="Gene3D" id="1.10.8.500">
    <property type="entry name" value="HAMP domain in histidine kinase"/>
    <property type="match status" value="1"/>
</dbReference>
<dbReference type="InterPro" id="IPR050980">
    <property type="entry name" value="2C_sensor_his_kinase"/>
</dbReference>
<dbReference type="GO" id="GO:0005886">
    <property type="term" value="C:plasma membrane"/>
    <property type="evidence" value="ECO:0007669"/>
    <property type="project" value="UniProtKB-SubCell"/>
</dbReference>
<keyword evidence="5" id="KW-0597">Phosphoprotein</keyword>
<dbReference type="Gene3D" id="1.10.287.130">
    <property type="match status" value="1"/>
</dbReference>
<dbReference type="InterPro" id="IPR031930">
    <property type="entry name" value="HK_sensor"/>
</dbReference>
<dbReference type="GO" id="GO:0005524">
    <property type="term" value="F:ATP binding"/>
    <property type="evidence" value="ECO:0007669"/>
    <property type="project" value="UniProtKB-KW"/>
</dbReference>
<dbReference type="CDD" id="cd06225">
    <property type="entry name" value="HAMP"/>
    <property type="match status" value="1"/>
</dbReference>
<feature type="domain" description="HAMP" evidence="12">
    <location>
        <begin position="172"/>
        <end position="228"/>
    </location>
</feature>
<comment type="caution">
    <text evidence="13">The sequence shown here is derived from an EMBL/GenBank/DDBJ whole genome shotgun (WGS) entry which is preliminary data.</text>
</comment>
<evidence type="ECO:0000256" key="9">
    <source>
        <dbReference type="ARBA" id="ARBA00022840"/>
    </source>
</evidence>
<evidence type="ECO:0000256" key="1">
    <source>
        <dbReference type="ARBA" id="ARBA00000085"/>
    </source>
</evidence>
<keyword evidence="4" id="KW-1003">Cell membrane</keyword>
<dbReference type="InterPro" id="IPR003661">
    <property type="entry name" value="HisK_dim/P_dom"/>
</dbReference>
<evidence type="ECO:0000256" key="7">
    <source>
        <dbReference type="ARBA" id="ARBA00022741"/>
    </source>
</evidence>
<dbReference type="InterPro" id="IPR038428">
    <property type="entry name" value="HK_sensor_dom_sf"/>
</dbReference>
<dbReference type="SUPFAM" id="SSF158472">
    <property type="entry name" value="HAMP domain-like"/>
    <property type="match status" value="1"/>
</dbReference>
<dbReference type="SMART" id="SM00304">
    <property type="entry name" value="HAMP"/>
    <property type="match status" value="1"/>
</dbReference>
<comment type="subcellular location">
    <subcellularLocation>
        <location evidence="2">Cell membrane</location>
        <topology evidence="2">Multi-pass membrane protein</topology>
    </subcellularLocation>
</comment>
<dbReference type="Proteomes" id="UP000002171">
    <property type="component" value="Unassembled WGS sequence"/>
</dbReference>
<feature type="domain" description="Histidine kinase" evidence="11">
    <location>
        <begin position="236"/>
        <end position="448"/>
    </location>
</feature>
<feature type="transmembrane region" description="Helical" evidence="10">
    <location>
        <begin position="149"/>
        <end position="174"/>
    </location>
</feature>
<dbReference type="PANTHER" id="PTHR44936">
    <property type="entry name" value="SENSOR PROTEIN CREC"/>
    <property type="match status" value="1"/>
</dbReference>
<dbReference type="Pfam" id="PF00672">
    <property type="entry name" value="HAMP"/>
    <property type="match status" value="1"/>
</dbReference>
<dbReference type="SMART" id="SM00387">
    <property type="entry name" value="HATPase_c"/>
    <property type="match status" value="1"/>
</dbReference>
<dbReference type="SMART" id="SM00388">
    <property type="entry name" value="HisKA"/>
    <property type="match status" value="1"/>
</dbReference>
<evidence type="ECO:0000313" key="14">
    <source>
        <dbReference type="Proteomes" id="UP000002171"/>
    </source>
</evidence>
<keyword evidence="8" id="KW-0418">Kinase</keyword>
<evidence type="ECO:0000256" key="3">
    <source>
        <dbReference type="ARBA" id="ARBA00012438"/>
    </source>
</evidence>
<dbReference type="Gene3D" id="3.30.450.170">
    <property type="entry name" value="Two-component histidine kinase, sensor domain"/>
    <property type="match status" value="1"/>
</dbReference>
<protein>
    <recommendedName>
        <fullName evidence="3">histidine kinase</fullName>
        <ecNumber evidence="3">2.7.13.3</ecNumber>
    </recommendedName>
</protein>
<dbReference type="PRINTS" id="PR00344">
    <property type="entry name" value="BCTRLSENSOR"/>
</dbReference>
<evidence type="ECO:0000256" key="6">
    <source>
        <dbReference type="ARBA" id="ARBA00022679"/>
    </source>
</evidence>
<dbReference type="OrthoDB" id="9804645at2"/>
<dbReference type="Pfam" id="PF16750">
    <property type="entry name" value="HK_sensor"/>
    <property type="match status" value="1"/>
</dbReference>
<keyword evidence="14" id="KW-1185">Reference proteome</keyword>
<keyword evidence="10" id="KW-0472">Membrane</keyword>
<dbReference type="InterPro" id="IPR003594">
    <property type="entry name" value="HATPase_dom"/>
</dbReference>
<dbReference type="InterPro" id="IPR036097">
    <property type="entry name" value="HisK_dim/P_sf"/>
</dbReference>
<sequence>MSRRLFWQLSVSLLAVSLLIFSSLHHLSDKLTVQLTEITPDNQSVLRQLAVRAEKDMAVGDREDLLALALEVKAQYGTWAAVVLSDNTIISSSPIPKHLRVKLGFQRHVYWPVHEFMTDVLVGIPFSDNSASFVIELPREMFPKTNTELIHNLLTIIIPSFLMMLFCLLAYRYLMKPLDALHKGALKLAEGDLSARVLPDIPDNRRDELTQVASSFDSMASRIERLVNSQRQLLGDLSHELRTPLTRLELALDICREEKGCADDLLPRLEREIGQMHHLVEDALMLAWLDGDPTMELKDHFNLATLLELIIEDAEFEYPSSKIARDFDTQLPVSGSSQQALSQAIENILRNALKYSPQGAPVEVACFSVDDYYQIVISDSGPGVDACQLQKIFEPFYRTDKARSREVGGFGLGLALCQRQINAVGGKIFAENGKRGGLQVSIMLPQQSAL</sequence>
<gene>
    <name evidence="13" type="ORF">MED92_11994</name>
</gene>
<dbReference type="CDD" id="cd00082">
    <property type="entry name" value="HisKA"/>
    <property type="match status" value="1"/>
</dbReference>
<keyword evidence="6" id="KW-0808">Transferase</keyword>
<dbReference type="InterPro" id="IPR004358">
    <property type="entry name" value="Sig_transdc_His_kin-like_C"/>
</dbReference>
<dbReference type="EC" id="2.7.13.3" evidence="3"/>
<evidence type="ECO:0000256" key="4">
    <source>
        <dbReference type="ARBA" id="ARBA00022475"/>
    </source>
</evidence>
<evidence type="ECO:0000256" key="10">
    <source>
        <dbReference type="SAM" id="Phobius"/>
    </source>
</evidence>
<proteinExistence type="predicted"/>
<keyword evidence="9" id="KW-0067">ATP-binding</keyword>
<comment type="catalytic activity">
    <reaction evidence="1">
        <text>ATP + protein L-histidine = ADP + protein N-phospho-L-histidine.</text>
        <dbReference type="EC" id="2.7.13.3"/>
    </reaction>
</comment>
<dbReference type="EMBL" id="AAOW01000048">
    <property type="protein sequence ID" value="EAR59505.1"/>
    <property type="molecule type" value="Genomic_DNA"/>
</dbReference>
<dbReference type="InterPro" id="IPR005467">
    <property type="entry name" value="His_kinase_dom"/>
</dbReference>
<dbReference type="PROSITE" id="PS50109">
    <property type="entry name" value="HIS_KIN"/>
    <property type="match status" value="1"/>
</dbReference>
<evidence type="ECO:0000313" key="13">
    <source>
        <dbReference type="EMBL" id="EAR59505.1"/>
    </source>
</evidence>
<dbReference type="RefSeq" id="WP_007020065.1">
    <property type="nucleotide sequence ID" value="NZ_CH724125.1"/>
</dbReference>
<reference evidence="13 14" key="1">
    <citation type="submission" date="2006-02" db="EMBL/GenBank/DDBJ databases">
        <authorList>
            <person name="Pinhassi J."/>
            <person name="Pedros-Alio C."/>
            <person name="Ferriera S."/>
            <person name="Johnson J."/>
            <person name="Kravitz S."/>
            <person name="Halpern A."/>
            <person name="Remington K."/>
            <person name="Beeson K."/>
            <person name="Tran B."/>
            <person name="Rogers Y.-H."/>
            <person name="Friedman R."/>
            <person name="Venter J.C."/>
        </authorList>
    </citation>
    <scope>NUCLEOTIDE SEQUENCE [LARGE SCALE GENOMIC DNA]</scope>
    <source>
        <strain evidence="13 14">MED92</strain>
    </source>
</reference>
<dbReference type="Gene3D" id="3.30.565.10">
    <property type="entry name" value="Histidine kinase-like ATPase, C-terminal domain"/>
    <property type="match status" value="1"/>
</dbReference>
<dbReference type="AlphaFoldDB" id="A0A7U8C0Y8"/>
<evidence type="ECO:0000256" key="5">
    <source>
        <dbReference type="ARBA" id="ARBA00022553"/>
    </source>
</evidence>
<organism evidence="13 14">
    <name type="scientific">Neptuniibacter caesariensis</name>
    <dbReference type="NCBI Taxonomy" id="207954"/>
    <lineage>
        <taxon>Bacteria</taxon>
        <taxon>Pseudomonadati</taxon>
        <taxon>Pseudomonadota</taxon>
        <taxon>Gammaproteobacteria</taxon>
        <taxon>Oceanospirillales</taxon>
        <taxon>Oceanospirillaceae</taxon>
        <taxon>Neptuniibacter</taxon>
    </lineage>
</organism>
<dbReference type="SUPFAM" id="SSF55874">
    <property type="entry name" value="ATPase domain of HSP90 chaperone/DNA topoisomerase II/histidine kinase"/>
    <property type="match status" value="1"/>
</dbReference>
<dbReference type="SUPFAM" id="SSF47384">
    <property type="entry name" value="Homodimeric domain of signal transducing histidine kinase"/>
    <property type="match status" value="1"/>
</dbReference>
<keyword evidence="10" id="KW-0812">Transmembrane</keyword>
<dbReference type="PROSITE" id="PS50885">
    <property type="entry name" value="HAMP"/>
    <property type="match status" value="1"/>
</dbReference>
<dbReference type="InterPro" id="IPR036890">
    <property type="entry name" value="HATPase_C_sf"/>
</dbReference>
<evidence type="ECO:0000256" key="8">
    <source>
        <dbReference type="ARBA" id="ARBA00022777"/>
    </source>
</evidence>
<evidence type="ECO:0000259" key="12">
    <source>
        <dbReference type="PROSITE" id="PS50885"/>
    </source>
</evidence>